<feature type="transmembrane region" description="Helical" evidence="1">
    <location>
        <begin position="454"/>
        <end position="472"/>
    </location>
</feature>
<dbReference type="Proteomes" id="UP000667650">
    <property type="component" value="Unassembled WGS sequence"/>
</dbReference>
<keyword evidence="4" id="KW-1185">Reference proteome</keyword>
<dbReference type="InterPro" id="IPR025738">
    <property type="entry name" value="BatD"/>
</dbReference>
<dbReference type="EMBL" id="JAAABI010000002">
    <property type="protein sequence ID" value="NAY91825.1"/>
    <property type="molecule type" value="Genomic_DNA"/>
</dbReference>
<evidence type="ECO:0000256" key="2">
    <source>
        <dbReference type="SAM" id="SignalP"/>
    </source>
</evidence>
<evidence type="ECO:0000313" key="3">
    <source>
        <dbReference type="EMBL" id="NAY91825.1"/>
    </source>
</evidence>
<sequence length="594" mass="66149">MQGVKGNLLFSLCLALIVGLSCHAQEDEVSFEMKLSKERLGINERLRVDFTMNKDGDNFNPPSFEGFKVVMGPSQSISSSWVNGKRSFSKTYSYILVPTSRGKFTIKQATIEIAGETYKTLPKTVEITAAVDKPNSEKTVDDVADENLHLVAEVSKGNPYLNEAVTVIYKLYVSPNISVTNYRPLDNPTYNNFWSQDIPVTKHTAQNGTFQGKPYRYVILKRVVLYPQKPGKLEIEPLSLEIFVDVPTNRRDFFGGRIYTQTTKTVSAGRRTINVKPLPEAGKPANFGGAVGDFEFSVTASKKQLNAAESLQAIVEVSGKGNLKLFQLPEPELPSALEVYEPEYEEKVTTYTSGMEGKVSNNYTIVPSFRGKYPIPSISFSYFNPKTGKYVTLDSEEINIEVLDGPVGSSSDNALVGSPNKQLVIPTGKQFHFIKIKPSLTNIGTDYFFGSKTFYILLFAPLLLIPIAVFSFKKREAIASDIEGNKIKKANKLAKKYLSTSKRELGNKEAFYVALEKGLHNYLKAKLKIETSEFSKEKITKILSDKNVGASDVDGFIDLLKSCEMARYSPFSDVQMQNDYEKASEVISNLDKQL</sequence>
<evidence type="ECO:0000313" key="4">
    <source>
        <dbReference type="Proteomes" id="UP000667650"/>
    </source>
</evidence>
<dbReference type="PANTHER" id="PTHR40940">
    <property type="entry name" value="PROTEIN BATD-RELATED"/>
    <property type="match status" value="1"/>
</dbReference>
<evidence type="ECO:0000256" key="1">
    <source>
        <dbReference type="SAM" id="Phobius"/>
    </source>
</evidence>
<reference evidence="3" key="1">
    <citation type="submission" date="2020-01" db="EMBL/GenBank/DDBJ databases">
        <title>Muricauda ochracea sp. nov., isolated from a tidal flat of Garorim bay in Korea.</title>
        <authorList>
            <person name="Kim D."/>
            <person name="Yoo Y."/>
            <person name="Kim J.-J."/>
        </authorList>
    </citation>
    <scope>NUCLEOTIDE SEQUENCE</scope>
    <source>
        <strain evidence="3">JGD-17</strain>
    </source>
</reference>
<keyword evidence="1" id="KW-0812">Transmembrane</keyword>
<dbReference type="Pfam" id="PF13584">
    <property type="entry name" value="BatD"/>
    <property type="match status" value="2"/>
</dbReference>
<accession>A0A964WX95</accession>
<feature type="chain" id="PRO_5036798181" evidence="2">
    <location>
        <begin position="25"/>
        <end position="594"/>
    </location>
</feature>
<name>A0A964WX95_9FLAO</name>
<dbReference type="PROSITE" id="PS51257">
    <property type="entry name" value="PROKAR_LIPOPROTEIN"/>
    <property type="match status" value="1"/>
</dbReference>
<proteinExistence type="predicted"/>
<keyword evidence="1" id="KW-1133">Transmembrane helix</keyword>
<dbReference type="RefSeq" id="WP_166523226.1">
    <property type="nucleotide sequence ID" value="NZ_JAAABI010000002.1"/>
</dbReference>
<feature type="signal peptide" evidence="2">
    <location>
        <begin position="1"/>
        <end position="24"/>
    </location>
</feature>
<dbReference type="PANTHER" id="PTHR40940:SF2">
    <property type="entry name" value="BATD"/>
    <property type="match status" value="1"/>
</dbReference>
<dbReference type="AlphaFoldDB" id="A0A964WX95"/>
<keyword evidence="2" id="KW-0732">Signal</keyword>
<protein>
    <submittedName>
        <fullName evidence="3">Protein BatD</fullName>
    </submittedName>
</protein>
<gene>
    <name evidence="3" type="ORF">GTQ34_07845</name>
</gene>
<organism evidence="3 4">
    <name type="scientific">Flagellimonas ochracea</name>
    <dbReference type="NCBI Taxonomy" id="2696472"/>
    <lineage>
        <taxon>Bacteria</taxon>
        <taxon>Pseudomonadati</taxon>
        <taxon>Bacteroidota</taxon>
        <taxon>Flavobacteriia</taxon>
        <taxon>Flavobacteriales</taxon>
        <taxon>Flavobacteriaceae</taxon>
        <taxon>Flagellimonas</taxon>
    </lineage>
</organism>
<keyword evidence="1" id="KW-0472">Membrane</keyword>
<comment type="caution">
    <text evidence="3">The sequence shown here is derived from an EMBL/GenBank/DDBJ whole genome shotgun (WGS) entry which is preliminary data.</text>
</comment>